<accession>A0AAD0E2V1</accession>
<gene>
    <name evidence="1" type="ORF">A1s21148_01195</name>
</gene>
<sequence>MALFIVSLSSILVVTDVAAVAIAKRSLTQASEAAAQRGVRNLDKTSYYRGEFDLTTQAQNLFGVGPSDPGVPIDCSKALGDAEGALADWSSGPNSLRRVEITNLKISRIECDGFGIQLVTQAIAQLPLVLPFFNLDSVEISSNVSATNTRAKGFSPFGIRIF</sequence>
<name>A0AAD0E2V1_9ACTN</name>
<dbReference type="Proteomes" id="UP000217144">
    <property type="component" value="Chromosome"/>
</dbReference>
<dbReference type="KEGG" id="plan:A1s21148_01195"/>
<organism evidence="1 2">
    <name type="scientific">Candidatus Planktophila lacus</name>
    <dbReference type="NCBI Taxonomy" id="1884913"/>
    <lineage>
        <taxon>Bacteria</taxon>
        <taxon>Bacillati</taxon>
        <taxon>Actinomycetota</taxon>
        <taxon>Actinomycetes</taxon>
        <taxon>Candidatus Nanopelagicales</taxon>
        <taxon>Candidatus Nanopelagicaceae</taxon>
        <taxon>Candidatus Planktophila</taxon>
    </lineage>
</organism>
<dbReference type="RefSeq" id="WP_095670678.1">
    <property type="nucleotide sequence ID" value="NZ_CP016769.1"/>
</dbReference>
<dbReference type="EMBL" id="CP016769">
    <property type="protein sequence ID" value="ASY10189.1"/>
    <property type="molecule type" value="Genomic_DNA"/>
</dbReference>
<dbReference type="AlphaFoldDB" id="A0AAD0E2V1"/>
<protein>
    <submittedName>
        <fullName evidence="1">Uncharacterized protein</fullName>
    </submittedName>
</protein>
<evidence type="ECO:0000313" key="2">
    <source>
        <dbReference type="Proteomes" id="UP000217144"/>
    </source>
</evidence>
<evidence type="ECO:0000313" key="1">
    <source>
        <dbReference type="EMBL" id="ASY10189.1"/>
    </source>
</evidence>
<keyword evidence="2" id="KW-1185">Reference proteome</keyword>
<proteinExistence type="predicted"/>
<reference evidence="1 2" key="1">
    <citation type="submission" date="2016-07" db="EMBL/GenBank/DDBJ databases">
        <title>High microdiversification within the ubiquitous acI lineage of Actinobacteria.</title>
        <authorList>
            <person name="Neuenschwander S.M."/>
            <person name="Salcher M."/>
            <person name="Ghai R."/>
            <person name="Pernthaler J."/>
        </authorList>
    </citation>
    <scope>NUCLEOTIDE SEQUENCE [LARGE SCALE GENOMIC DNA]</scope>
    <source>
        <strain evidence="1">MMS-21-148</strain>
    </source>
</reference>